<keyword evidence="2" id="KW-1185">Reference proteome</keyword>
<organism evidence="1 2">
    <name type="scientific">Dentiscutata heterogama</name>
    <dbReference type="NCBI Taxonomy" id="1316150"/>
    <lineage>
        <taxon>Eukaryota</taxon>
        <taxon>Fungi</taxon>
        <taxon>Fungi incertae sedis</taxon>
        <taxon>Mucoromycota</taxon>
        <taxon>Glomeromycotina</taxon>
        <taxon>Glomeromycetes</taxon>
        <taxon>Diversisporales</taxon>
        <taxon>Gigasporaceae</taxon>
        <taxon>Dentiscutata</taxon>
    </lineage>
</organism>
<comment type="caution">
    <text evidence="1">The sequence shown here is derived from an EMBL/GenBank/DDBJ whole genome shotgun (WGS) entry which is preliminary data.</text>
</comment>
<evidence type="ECO:0000313" key="1">
    <source>
        <dbReference type="EMBL" id="CAG8759839.1"/>
    </source>
</evidence>
<reference evidence="1" key="1">
    <citation type="submission" date="2021-06" db="EMBL/GenBank/DDBJ databases">
        <authorList>
            <person name="Kallberg Y."/>
            <person name="Tangrot J."/>
            <person name="Rosling A."/>
        </authorList>
    </citation>
    <scope>NUCLEOTIDE SEQUENCE</scope>
    <source>
        <strain evidence="1">IL203A</strain>
    </source>
</reference>
<accession>A0ACA9QPS5</accession>
<feature type="non-terminal residue" evidence="1">
    <location>
        <position position="108"/>
    </location>
</feature>
<protein>
    <submittedName>
        <fullName evidence="1">15888_t:CDS:1</fullName>
    </submittedName>
</protein>
<dbReference type="Proteomes" id="UP000789702">
    <property type="component" value="Unassembled WGS sequence"/>
</dbReference>
<feature type="non-terminal residue" evidence="1">
    <location>
        <position position="1"/>
    </location>
</feature>
<proteinExistence type="predicted"/>
<name>A0ACA9QPS5_9GLOM</name>
<evidence type="ECO:0000313" key="2">
    <source>
        <dbReference type="Proteomes" id="UP000789702"/>
    </source>
</evidence>
<gene>
    <name evidence="1" type="ORF">DHETER_LOCUS15182</name>
</gene>
<sequence length="108" mass="12233">QIADILDSDKTVQICELSKKYGHFYACRFSFGGTIIFKNTNDAASLNESARLIGRKGTFLILIVGILKALGKRMLKEYEYGNPITVIHHVMGKKGRKSEYLTIHNIWN</sequence>
<dbReference type="EMBL" id="CAJVPU010050664">
    <property type="protein sequence ID" value="CAG8759839.1"/>
    <property type="molecule type" value="Genomic_DNA"/>
</dbReference>